<sequence length="543" mass="58356">MELTEELKREVGQHFVVGFHGHELSSDVKTLIEDYYVGNIILMKRNIKGKPFYVWQTRNLTRKLQLLAKESGHTKPLLVGIDQENGLVSAFSSPTAGTHPGAMAIGATRDAALAEEIGSATAQELKFAGINWVYSPVADVNSDPRNPVIGVRSFGDDPSRVAEFATAVSRGLTKFGVAPAAKHFPGHGDTHVDSHLALPVIRKTKAQFTETELVPFNSLIKEGIATVMTGHMAVPLLTGTNTPSSLSREITISLLKDDLGFRGVVVTDCLEMDAIAEPKEGGCGSEEGAVRALEAGADIAMICHTFKRQHGAVELTYQALKTGRLSLEAVKKSGERIADLKDRFAGTWTDVLSQTTDDARKYWQELKNKNLLLSKKGYDSSTTVLHPENGTKTIPLSTEKKIWLFLPERQTINRAVDDGDEGAIRNTAGPSYAALADSISRRASLGCKTVIYGESSAFDGTGLSADCAVVFVTRNAHQSEWQVRYLGELLGAVGGDVPVVVFASCGPYELGRVRGMGDVSCVASYEFTVEGLLGGAEVIFGGG</sequence>
<evidence type="ECO:0000313" key="2">
    <source>
        <dbReference type="Proteomes" id="UP000308600"/>
    </source>
</evidence>
<organism evidence="1 2">
    <name type="scientific">Pluteus cervinus</name>
    <dbReference type="NCBI Taxonomy" id="181527"/>
    <lineage>
        <taxon>Eukaryota</taxon>
        <taxon>Fungi</taxon>
        <taxon>Dikarya</taxon>
        <taxon>Basidiomycota</taxon>
        <taxon>Agaricomycotina</taxon>
        <taxon>Agaricomycetes</taxon>
        <taxon>Agaricomycetidae</taxon>
        <taxon>Agaricales</taxon>
        <taxon>Pluteineae</taxon>
        <taxon>Pluteaceae</taxon>
        <taxon>Pluteus</taxon>
    </lineage>
</organism>
<accession>A0ACD3AVF2</accession>
<dbReference type="EMBL" id="ML208324">
    <property type="protein sequence ID" value="TFK69805.1"/>
    <property type="molecule type" value="Genomic_DNA"/>
</dbReference>
<keyword evidence="1" id="KW-0378">Hydrolase</keyword>
<proteinExistence type="predicted"/>
<protein>
    <submittedName>
        <fullName evidence="1">Glycoside hydrolase family 3 protein</fullName>
    </submittedName>
</protein>
<keyword evidence="2" id="KW-1185">Reference proteome</keyword>
<name>A0ACD3AVF2_9AGAR</name>
<gene>
    <name evidence="1" type="ORF">BDN72DRAFT_819699</name>
</gene>
<reference evidence="1 2" key="1">
    <citation type="journal article" date="2019" name="Nat. Ecol. Evol.">
        <title>Megaphylogeny resolves global patterns of mushroom evolution.</title>
        <authorList>
            <person name="Varga T."/>
            <person name="Krizsan K."/>
            <person name="Foldi C."/>
            <person name="Dima B."/>
            <person name="Sanchez-Garcia M."/>
            <person name="Sanchez-Ramirez S."/>
            <person name="Szollosi G.J."/>
            <person name="Szarkandi J.G."/>
            <person name="Papp V."/>
            <person name="Albert L."/>
            <person name="Andreopoulos W."/>
            <person name="Angelini C."/>
            <person name="Antonin V."/>
            <person name="Barry K.W."/>
            <person name="Bougher N.L."/>
            <person name="Buchanan P."/>
            <person name="Buyck B."/>
            <person name="Bense V."/>
            <person name="Catcheside P."/>
            <person name="Chovatia M."/>
            <person name="Cooper J."/>
            <person name="Damon W."/>
            <person name="Desjardin D."/>
            <person name="Finy P."/>
            <person name="Geml J."/>
            <person name="Haridas S."/>
            <person name="Hughes K."/>
            <person name="Justo A."/>
            <person name="Karasinski D."/>
            <person name="Kautmanova I."/>
            <person name="Kiss B."/>
            <person name="Kocsube S."/>
            <person name="Kotiranta H."/>
            <person name="LaButti K.M."/>
            <person name="Lechner B.E."/>
            <person name="Liimatainen K."/>
            <person name="Lipzen A."/>
            <person name="Lukacs Z."/>
            <person name="Mihaltcheva S."/>
            <person name="Morgado L.N."/>
            <person name="Niskanen T."/>
            <person name="Noordeloos M.E."/>
            <person name="Ohm R.A."/>
            <person name="Ortiz-Santana B."/>
            <person name="Ovrebo C."/>
            <person name="Racz N."/>
            <person name="Riley R."/>
            <person name="Savchenko A."/>
            <person name="Shiryaev A."/>
            <person name="Soop K."/>
            <person name="Spirin V."/>
            <person name="Szebenyi C."/>
            <person name="Tomsovsky M."/>
            <person name="Tulloss R.E."/>
            <person name="Uehling J."/>
            <person name="Grigoriev I.V."/>
            <person name="Vagvolgyi C."/>
            <person name="Papp T."/>
            <person name="Martin F.M."/>
            <person name="Miettinen O."/>
            <person name="Hibbett D.S."/>
            <person name="Nagy L.G."/>
        </authorList>
    </citation>
    <scope>NUCLEOTIDE SEQUENCE [LARGE SCALE GENOMIC DNA]</scope>
    <source>
        <strain evidence="1 2">NL-1719</strain>
    </source>
</reference>
<dbReference type="Proteomes" id="UP000308600">
    <property type="component" value="Unassembled WGS sequence"/>
</dbReference>
<evidence type="ECO:0000313" key="1">
    <source>
        <dbReference type="EMBL" id="TFK69805.1"/>
    </source>
</evidence>